<dbReference type="Proteomes" id="UP000718793">
    <property type="component" value="Unassembled WGS sequence"/>
</dbReference>
<name>A0ABS6DP27_9MOLU</name>
<proteinExistence type="predicted"/>
<evidence type="ECO:0000313" key="2">
    <source>
        <dbReference type="Proteomes" id="UP000718793"/>
    </source>
</evidence>
<reference evidence="1" key="1">
    <citation type="submission" date="2021-06" db="EMBL/GenBank/DDBJ databases">
        <title>Novel Mycoplasma species detected in California sea lions (Zalophus californianus) from the USA.</title>
        <authorList>
            <person name="Volokhov D.V."/>
            <person name="Furtak V.A."/>
            <person name="Zagorodnyaya T.A."/>
        </authorList>
    </citation>
    <scope>NUCLEOTIDE SEQUENCE [LARGE SCALE GENOMIC DNA]</scope>
    <source>
        <strain evidence="1">CSL 5346</strain>
    </source>
</reference>
<dbReference type="RefSeq" id="WP_216488351.1">
    <property type="nucleotide sequence ID" value="NZ_JAHMHH010000001.1"/>
</dbReference>
<dbReference type="EMBL" id="JAHMHH010000001">
    <property type="protein sequence ID" value="MBU4692079.1"/>
    <property type="molecule type" value="Genomic_DNA"/>
</dbReference>
<organism evidence="1 2">
    <name type="scientific">Mycoplasma zalophi</name>
    <dbReference type="NCBI Taxonomy" id="191287"/>
    <lineage>
        <taxon>Bacteria</taxon>
        <taxon>Bacillati</taxon>
        <taxon>Mycoplasmatota</taxon>
        <taxon>Mollicutes</taxon>
        <taxon>Mycoplasmataceae</taxon>
        <taxon>Mycoplasma</taxon>
    </lineage>
</organism>
<protein>
    <submittedName>
        <fullName evidence="1">Uncharacterized protein</fullName>
    </submittedName>
</protein>
<accession>A0ABS6DP27</accession>
<comment type="caution">
    <text evidence="1">The sequence shown here is derived from an EMBL/GenBank/DDBJ whole genome shotgun (WGS) entry which is preliminary data.</text>
</comment>
<evidence type="ECO:0000313" key="1">
    <source>
        <dbReference type="EMBL" id="MBU4692079.1"/>
    </source>
</evidence>
<gene>
    <name evidence="1" type="ORF">KQ875_00505</name>
</gene>
<keyword evidence="2" id="KW-1185">Reference proteome</keyword>
<sequence>MNKIRMNKEIILQSFCKICEENNIWYSLDNYSLLFAITGFNYTENLDYHEVMMTFESYEKLKQLFPDRVMDNTKSTQYFDKQIKFLYKDNLTYTATPFLNINLVIPTTVSKVKKYLNTSNKIKDWVYKNKTFKDTNISSIKFKKIISNLLAFSIKKNTYKQLVNILYDNDYEGFFVLSARSKNIVNNWINNITYRTTNYSLKDVKVHVLDEYKEYLTNVFGELGEKYENIKVPQNNFQYINTVDYIKVDKNK</sequence>